<sequence>MQFETCPPITSDDGGNDTANDLILHRTPVEYRHTVAELEDEVNRVMIEGCKVDACLDLFLFRVLCYIPEAEKSARFGQWRYYFTTAIDMVPDEKRNNLTMELQKNLNRLLPGYLGDGVDDILTHAKIKDRLQNRWQMMKKDGRDVEDEGKDKISKSLVDILMEKQYNQRAGLAEAPSSNDQASFVESCRKLRSLIEDERASASFSCGGTIHITSSTHTGTEKKDLTSSPPVSIFWNKGYDAAAHKLVLPTDISLPGASPETLQQLVSDCDPASFGRGEQDVIDPEYRRAGKLNADQFATSFHPADFGILDNVGQVLLQSISTETDNQLQFRRIKAELYKLNVYSGPSGLFRKHVDTPRAANQIGSLVVCLPSKFTGGSLSVEHHGQKVNFDWSEKSNTVIQWAAFYSDCEHEIETITSGNRITLTYNLYVTEPIGGVIPSPTATVDPRTLSMYGWMRNLLIDEEFMKEGGVLGFFCSHAYAHSSKLAHAQLPRGLKGADLVLYSVLKSLGVDVDILPILESNGHYGKGNAALEITGKPQQHRQSYMDRYDWDRGELCGYLEHGGKALDLAYTEVLPNPRRLNEYEDIDRCWKLLMMARKVKGMEDALQGARANGLPVNEESFYKSPGVQVGISRHPYQTHDEGYEADLDEVVQDVWPAYYLPGITWITEPKHEEMAFSQIAYGNEASIGTRYSCAALLAVIPPSAQRCGILRQG</sequence>
<dbReference type="Gene3D" id="2.60.120.620">
    <property type="entry name" value="q2cbj1_9rhob like domain"/>
    <property type="match status" value="1"/>
</dbReference>
<dbReference type="Pfam" id="PF13640">
    <property type="entry name" value="2OG-FeII_Oxy_3"/>
    <property type="match status" value="1"/>
</dbReference>
<dbReference type="EMBL" id="JBFXLQ010000028">
    <property type="protein sequence ID" value="KAL2865967.1"/>
    <property type="molecule type" value="Genomic_DNA"/>
</dbReference>
<feature type="domain" description="Fe2OG dioxygenase" evidence="1">
    <location>
        <begin position="334"/>
        <end position="430"/>
    </location>
</feature>
<dbReference type="Proteomes" id="UP001610432">
    <property type="component" value="Unassembled WGS sequence"/>
</dbReference>
<name>A0ABR4LNI3_9EURO</name>
<evidence type="ECO:0000313" key="3">
    <source>
        <dbReference type="Proteomes" id="UP001610432"/>
    </source>
</evidence>
<accession>A0ABR4LNI3</accession>
<dbReference type="InterPro" id="IPR044862">
    <property type="entry name" value="Pro_4_hyd_alph_FE2OG_OXY"/>
</dbReference>
<dbReference type="RefSeq" id="XP_070884946.1">
    <property type="nucleotide sequence ID" value="XM_071024776.1"/>
</dbReference>
<reference evidence="2 3" key="1">
    <citation type="submission" date="2024-07" db="EMBL/GenBank/DDBJ databases">
        <title>Section-level genome sequencing and comparative genomics of Aspergillus sections Usti and Cavernicolus.</title>
        <authorList>
            <consortium name="Lawrence Berkeley National Laboratory"/>
            <person name="Nybo J.L."/>
            <person name="Vesth T.C."/>
            <person name="Theobald S."/>
            <person name="Frisvad J.C."/>
            <person name="Larsen T.O."/>
            <person name="Kjaerboelling I."/>
            <person name="Rothschild-Mancinelli K."/>
            <person name="Lyhne E.K."/>
            <person name="Kogle M.E."/>
            <person name="Barry K."/>
            <person name="Clum A."/>
            <person name="Na H."/>
            <person name="Ledsgaard L."/>
            <person name="Lin J."/>
            <person name="Lipzen A."/>
            <person name="Kuo A."/>
            <person name="Riley R."/>
            <person name="Mondo S."/>
            <person name="Labutti K."/>
            <person name="Haridas S."/>
            <person name="Pangalinan J."/>
            <person name="Salamov A.A."/>
            <person name="Simmons B.A."/>
            <person name="Magnuson J.K."/>
            <person name="Chen J."/>
            <person name="Drula E."/>
            <person name="Henrissat B."/>
            <person name="Wiebenga A."/>
            <person name="Lubbers R.J."/>
            <person name="Gomes A.C."/>
            <person name="Macurrencykelacurrency M.R."/>
            <person name="Stajich J."/>
            <person name="Grigoriev I.V."/>
            <person name="Mortensen U.H."/>
            <person name="De Vries R.P."/>
            <person name="Baker S.E."/>
            <person name="Andersen M.R."/>
        </authorList>
    </citation>
    <scope>NUCLEOTIDE SEQUENCE [LARGE SCALE GENOMIC DNA]</scope>
    <source>
        <strain evidence="2 3">CBS 449.75</strain>
    </source>
</reference>
<keyword evidence="3" id="KW-1185">Reference proteome</keyword>
<gene>
    <name evidence="2" type="ORF">BJX67DRAFT_149657</name>
</gene>
<organism evidence="2 3">
    <name type="scientific">Aspergillus lucknowensis</name>
    <dbReference type="NCBI Taxonomy" id="176173"/>
    <lineage>
        <taxon>Eukaryota</taxon>
        <taxon>Fungi</taxon>
        <taxon>Dikarya</taxon>
        <taxon>Ascomycota</taxon>
        <taxon>Pezizomycotina</taxon>
        <taxon>Eurotiomycetes</taxon>
        <taxon>Eurotiomycetidae</taxon>
        <taxon>Eurotiales</taxon>
        <taxon>Aspergillaceae</taxon>
        <taxon>Aspergillus</taxon>
        <taxon>Aspergillus subgen. Nidulantes</taxon>
    </lineage>
</organism>
<dbReference type="PANTHER" id="PTHR33099">
    <property type="entry name" value="FE2OG DIOXYGENASE DOMAIN-CONTAINING PROTEIN"/>
    <property type="match status" value="1"/>
</dbReference>
<comment type="caution">
    <text evidence="2">The sequence shown here is derived from an EMBL/GenBank/DDBJ whole genome shotgun (WGS) entry which is preliminary data.</text>
</comment>
<evidence type="ECO:0000259" key="1">
    <source>
        <dbReference type="PROSITE" id="PS51471"/>
    </source>
</evidence>
<dbReference type="PANTHER" id="PTHR33099:SF14">
    <property type="entry name" value="PROLYL 4-HYDROXYLASE ALPHA SUBUNIT FE(2+) 2OG DIOXYGENASE DOMAIN-CONTAINING PROTEIN"/>
    <property type="match status" value="1"/>
</dbReference>
<dbReference type="InterPro" id="IPR005123">
    <property type="entry name" value="Oxoglu/Fe-dep_dioxygenase_dom"/>
</dbReference>
<protein>
    <recommendedName>
        <fullName evidence="1">Fe2OG dioxygenase domain-containing protein</fullName>
    </recommendedName>
</protein>
<proteinExistence type="predicted"/>
<dbReference type="GeneID" id="98139848"/>
<dbReference type="PROSITE" id="PS51471">
    <property type="entry name" value="FE2OG_OXY"/>
    <property type="match status" value="1"/>
</dbReference>
<evidence type="ECO:0000313" key="2">
    <source>
        <dbReference type="EMBL" id="KAL2865967.1"/>
    </source>
</evidence>